<keyword evidence="1" id="KW-0472">Membrane</keyword>
<feature type="transmembrane region" description="Helical" evidence="1">
    <location>
        <begin position="90"/>
        <end position="112"/>
    </location>
</feature>
<feature type="transmembrane region" description="Helical" evidence="1">
    <location>
        <begin position="67"/>
        <end position="84"/>
    </location>
</feature>
<feature type="transmembrane region" description="Helical" evidence="1">
    <location>
        <begin position="38"/>
        <end position="60"/>
    </location>
</feature>
<dbReference type="EMBL" id="JAMWYS010000042">
    <property type="protein sequence ID" value="MCO4293764.1"/>
    <property type="molecule type" value="Genomic_DNA"/>
</dbReference>
<evidence type="ECO:0000313" key="2">
    <source>
        <dbReference type="EMBL" id="MCO4293764.1"/>
    </source>
</evidence>
<sequence>MLQSLIRNWWVILLRGLVAIGFGILAFIWPGITLITLLYFFGLYLIADGFIALFTAISSWNRREDKWLLVIDGLLSVAVGIVALRSPLAANVAIVFIVGFWAIIGGIIKIAFAIHVRNEIKGEGWIAFSGVMTILFGFVLIADPMQGAISLIWLIGALSIALGFMWVITAFRIRSFSSRLRY</sequence>
<dbReference type="PANTHER" id="PTHR34989">
    <property type="entry name" value="PROTEIN HDED"/>
    <property type="match status" value="1"/>
</dbReference>
<protein>
    <submittedName>
        <fullName evidence="2">HdeD family acid-resistance protein</fullName>
    </submittedName>
</protein>
<proteinExistence type="predicted"/>
<dbReference type="InterPro" id="IPR005325">
    <property type="entry name" value="DUF308_memb"/>
</dbReference>
<accession>A0A9X2F3X5</accession>
<dbReference type="AlphaFoldDB" id="A0A9X2F3X5"/>
<name>A0A9X2F3X5_9SPHI</name>
<dbReference type="InterPro" id="IPR052712">
    <property type="entry name" value="Acid_resist_chaperone_HdeD"/>
</dbReference>
<keyword evidence="1" id="KW-1133">Transmembrane helix</keyword>
<feature type="transmembrane region" description="Helical" evidence="1">
    <location>
        <begin position="12"/>
        <end position="32"/>
    </location>
</feature>
<dbReference type="Pfam" id="PF03729">
    <property type="entry name" value="DUF308"/>
    <property type="match status" value="2"/>
</dbReference>
<evidence type="ECO:0000256" key="1">
    <source>
        <dbReference type="SAM" id="Phobius"/>
    </source>
</evidence>
<feature type="transmembrane region" description="Helical" evidence="1">
    <location>
        <begin position="124"/>
        <end position="142"/>
    </location>
</feature>
<keyword evidence="3" id="KW-1185">Reference proteome</keyword>
<dbReference type="Proteomes" id="UP001155182">
    <property type="component" value="Unassembled WGS sequence"/>
</dbReference>
<dbReference type="PANTHER" id="PTHR34989:SF1">
    <property type="entry name" value="PROTEIN HDED"/>
    <property type="match status" value="1"/>
</dbReference>
<comment type="caution">
    <text evidence="2">The sequence shown here is derived from an EMBL/GenBank/DDBJ whole genome shotgun (WGS) entry which is preliminary data.</text>
</comment>
<dbReference type="GO" id="GO:0005886">
    <property type="term" value="C:plasma membrane"/>
    <property type="evidence" value="ECO:0007669"/>
    <property type="project" value="TreeGrafter"/>
</dbReference>
<keyword evidence="1" id="KW-0812">Transmembrane</keyword>
<evidence type="ECO:0000313" key="3">
    <source>
        <dbReference type="Proteomes" id="UP001155182"/>
    </source>
</evidence>
<reference evidence="2" key="1">
    <citation type="submission" date="2022-06" db="EMBL/GenBank/DDBJ databases">
        <title>Solitalea sp. MAHUQ-68 isolated from rhizospheric soil.</title>
        <authorList>
            <person name="Huq M.A."/>
        </authorList>
    </citation>
    <scope>NUCLEOTIDE SEQUENCE</scope>
    <source>
        <strain evidence="2">MAHUQ-68</strain>
    </source>
</reference>
<organism evidence="2 3">
    <name type="scientific">Solitalea agri</name>
    <dbReference type="NCBI Taxonomy" id="2953739"/>
    <lineage>
        <taxon>Bacteria</taxon>
        <taxon>Pseudomonadati</taxon>
        <taxon>Bacteroidota</taxon>
        <taxon>Sphingobacteriia</taxon>
        <taxon>Sphingobacteriales</taxon>
        <taxon>Sphingobacteriaceae</taxon>
        <taxon>Solitalea</taxon>
    </lineage>
</organism>
<feature type="transmembrane region" description="Helical" evidence="1">
    <location>
        <begin position="148"/>
        <end position="171"/>
    </location>
</feature>
<gene>
    <name evidence="2" type="ORF">NF867_12905</name>
</gene>
<dbReference type="RefSeq" id="WP_252588417.1">
    <property type="nucleotide sequence ID" value="NZ_JAMWYS010000042.1"/>
</dbReference>